<gene>
    <name evidence="1" type="ORF">JOC86_000096</name>
</gene>
<comment type="caution">
    <text evidence="1">The sequence shown here is derived from an EMBL/GenBank/DDBJ whole genome shotgun (WGS) entry which is preliminary data.</text>
</comment>
<evidence type="ECO:0000313" key="2">
    <source>
        <dbReference type="Proteomes" id="UP001646157"/>
    </source>
</evidence>
<evidence type="ECO:0000313" key="1">
    <source>
        <dbReference type="EMBL" id="MBM7583559.1"/>
    </source>
</evidence>
<keyword evidence="2" id="KW-1185">Reference proteome</keyword>
<dbReference type="Proteomes" id="UP001646157">
    <property type="component" value="Unassembled WGS sequence"/>
</dbReference>
<proteinExistence type="predicted"/>
<protein>
    <submittedName>
        <fullName evidence="1">Uncharacterized protein</fullName>
    </submittedName>
</protein>
<name>A0ABS2N6W6_9BACI</name>
<organism evidence="1 2">
    <name type="scientific">Rossellomorea pakistanensis</name>
    <dbReference type="NCBI Taxonomy" id="992288"/>
    <lineage>
        <taxon>Bacteria</taxon>
        <taxon>Bacillati</taxon>
        <taxon>Bacillota</taxon>
        <taxon>Bacilli</taxon>
        <taxon>Bacillales</taxon>
        <taxon>Bacillaceae</taxon>
        <taxon>Rossellomorea</taxon>
    </lineage>
</organism>
<sequence length="65" mass="7770">MKEASLIAKIPMLKWSGSTKGLISFDKNKFELNFSIKNECEVLLYQFTKKICEFRLHYFFNEEKN</sequence>
<accession>A0ABS2N6W6</accession>
<dbReference type="EMBL" id="JAFBDZ010000001">
    <property type="protein sequence ID" value="MBM7583559.1"/>
    <property type="molecule type" value="Genomic_DNA"/>
</dbReference>
<reference evidence="1 2" key="1">
    <citation type="submission" date="2021-01" db="EMBL/GenBank/DDBJ databases">
        <title>Genomic Encyclopedia of Type Strains, Phase IV (KMG-IV): sequencing the most valuable type-strain genomes for metagenomic binning, comparative biology and taxonomic classification.</title>
        <authorList>
            <person name="Goeker M."/>
        </authorList>
    </citation>
    <scope>NUCLEOTIDE SEQUENCE [LARGE SCALE GENOMIC DNA]</scope>
    <source>
        <strain evidence="1 2">DSM 24834</strain>
    </source>
</reference>